<dbReference type="PANTHER" id="PTHR36447:SF2">
    <property type="entry name" value="BETA-GALACTOSIDASE YESZ"/>
    <property type="match status" value="1"/>
</dbReference>
<evidence type="ECO:0000259" key="9">
    <source>
        <dbReference type="Pfam" id="PF08532"/>
    </source>
</evidence>
<protein>
    <recommendedName>
        <fullName evidence="3">beta-galactosidase</fullName>
        <ecNumber evidence="3">3.2.1.23</ecNumber>
    </recommendedName>
</protein>
<evidence type="ECO:0000256" key="7">
    <source>
        <dbReference type="ARBA" id="ARBA00023295"/>
    </source>
</evidence>
<dbReference type="InterPro" id="IPR013529">
    <property type="entry name" value="Glyco_hydro_42_N"/>
</dbReference>
<name>A0A917U236_9ACTN</name>
<evidence type="ECO:0000256" key="6">
    <source>
        <dbReference type="ARBA" id="ARBA00022833"/>
    </source>
</evidence>
<dbReference type="Proteomes" id="UP000642070">
    <property type="component" value="Unassembled WGS sequence"/>
</dbReference>
<dbReference type="EMBL" id="BMPI01000034">
    <property type="protein sequence ID" value="GGM52013.1"/>
    <property type="molecule type" value="Genomic_DNA"/>
</dbReference>
<feature type="domain" description="Glycoside hydrolase family 42 N-terminal" evidence="8">
    <location>
        <begin position="7"/>
        <end position="393"/>
    </location>
</feature>
<dbReference type="InterPro" id="IPR017853">
    <property type="entry name" value="GH"/>
</dbReference>
<evidence type="ECO:0000259" key="8">
    <source>
        <dbReference type="Pfam" id="PF02449"/>
    </source>
</evidence>
<comment type="caution">
    <text evidence="10">The sequence shown here is derived from an EMBL/GenBank/DDBJ whole genome shotgun (WGS) entry which is preliminary data.</text>
</comment>
<gene>
    <name evidence="10" type="primary">lacZ5</name>
    <name evidence="10" type="ORF">GCM10007977_062110</name>
</gene>
<keyword evidence="7" id="KW-0326">Glycosidase</keyword>
<evidence type="ECO:0000256" key="5">
    <source>
        <dbReference type="ARBA" id="ARBA00022801"/>
    </source>
</evidence>
<reference evidence="10" key="1">
    <citation type="journal article" date="2014" name="Int. J. Syst. Evol. Microbiol.">
        <title>Complete genome sequence of Corynebacterium casei LMG S-19264T (=DSM 44701T), isolated from a smear-ripened cheese.</title>
        <authorList>
            <consortium name="US DOE Joint Genome Institute (JGI-PGF)"/>
            <person name="Walter F."/>
            <person name="Albersmeier A."/>
            <person name="Kalinowski J."/>
            <person name="Ruckert C."/>
        </authorList>
    </citation>
    <scope>NUCLEOTIDE SEQUENCE</scope>
    <source>
        <strain evidence="10">JCM 19831</strain>
    </source>
</reference>
<keyword evidence="5" id="KW-0378">Hydrolase</keyword>
<accession>A0A917U236</accession>
<dbReference type="GO" id="GO:0004565">
    <property type="term" value="F:beta-galactosidase activity"/>
    <property type="evidence" value="ECO:0007669"/>
    <property type="project" value="UniProtKB-EC"/>
</dbReference>
<organism evidence="10 11">
    <name type="scientific">Dactylosporangium sucinum</name>
    <dbReference type="NCBI Taxonomy" id="1424081"/>
    <lineage>
        <taxon>Bacteria</taxon>
        <taxon>Bacillati</taxon>
        <taxon>Actinomycetota</taxon>
        <taxon>Actinomycetes</taxon>
        <taxon>Micromonosporales</taxon>
        <taxon>Micromonosporaceae</taxon>
        <taxon>Dactylosporangium</taxon>
    </lineage>
</organism>
<dbReference type="SUPFAM" id="SSF51445">
    <property type="entry name" value="(Trans)glycosidases"/>
    <property type="match status" value="1"/>
</dbReference>
<dbReference type="GO" id="GO:0046872">
    <property type="term" value="F:metal ion binding"/>
    <property type="evidence" value="ECO:0007669"/>
    <property type="project" value="UniProtKB-KW"/>
</dbReference>
<dbReference type="EC" id="3.2.1.23" evidence="3"/>
<dbReference type="SUPFAM" id="SSF52317">
    <property type="entry name" value="Class I glutamine amidotransferase-like"/>
    <property type="match status" value="1"/>
</dbReference>
<dbReference type="Gene3D" id="3.40.50.880">
    <property type="match status" value="1"/>
</dbReference>
<feature type="domain" description="Beta-galactosidase trimerisation" evidence="9">
    <location>
        <begin position="405"/>
        <end position="624"/>
    </location>
</feature>
<comment type="similarity">
    <text evidence="2">Belongs to the glycosyl hydrolase 42 family.</text>
</comment>
<dbReference type="Pfam" id="PF02449">
    <property type="entry name" value="Glyco_hydro_42"/>
    <property type="match status" value="1"/>
</dbReference>
<evidence type="ECO:0000256" key="3">
    <source>
        <dbReference type="ARBA" id="ARBA00012756"/>
    </source>
</evidence>
<dbReference type="PANTHER" id="PTHR36447">
    <property type="entry name" value="BETA-GALACTOSIDASE GANA"/>
    <property type="match status" value="1"/>
</dbReference>
<dbReference type="CDD" id="cd03143">
    <property type="entry name" value="A4_beta-galactosidase_middle_domain"/>
    <property type="match status" value="1"/>
</dbReference>
<evidence type="ECO:0000256" key="2">
    <source>
        <dbReference type="ARBA" id="ARBA00005940"/>
    </source>
</evidence>
<evidence type="ECO:0000313" key="11">
    <source>
        <dbReference type="Proteomes" id="UP000642070"/>
    </source>
</evidence>
<dbReference type="InterPro" id="IPR029062">
    <property type="entry name" value="Class_I_gatase-like"/>
</dbReference>
<keyword evidence="6" id="KW-0862">Zinc</keyword>
<dbReference type="RefSeq" id="WP_380018312.1">
    <property type="nucleotide sequence ID" value="NZ_JBHMED010000012.1"/>
</dbReference>
<comment type="catalytic activity">
    <reaction evidence="1">
        <text>Hydrolysis of terminal non-reducing beta-D-galactose residues in beta-D-galactosides.</text>
        <dbReference type="EC" id="3.2.1.23"/>
    </reaction>
</comment>
<keyword evidence="11" id="KW-1185">Reference proteome</keyword>
<proteinExistence type="inferred from homology"/>
<sequence length="695" mass="76275">MLFGAAYYPEYEAVDRLDADIELMRAAGVNYVRVGESTWHLWEPIDGQFNFDWITRVVDRCHAAGISSIVGTPTYAIPAWLARRYPAILAQTGTGTPLTYGGRQNVDITHGAYLFHAERVIRAAVGHFAGHAGVIGFQVDNETGVYLLHNPGVRERFADHLKATYGSLDAVNEAWGTNHWSLGLGDWADLWPADHNSSPGYNLAWRRFQTSLVTEFLAWQAGIVRELARPDQFVTHCTVGGHELIRPAGNARAVARLVDIPGVNVYYSTQDTLELPDHHTEPPVPSWAAGVGVWALYLQADMARVAAKNDRFLVLESNASNAGYPHENHPAYDGQWRQAALALAARGARGMGYWHWHSCHTGKEIYWRGVLGHDYQPGRPYREIAALGAELATLAPLLGQAEPDAEVAFLYSQDSKYALQFQPPLADPVTGRPDPASYERIFNTFYRGYFDAGLQMACIDLEEDRGEDLSRWPVLVVPAGYVLADADASRLVDYAAAGGHLVLTLRTGYVDEHGRARTDTAPGPLSVPAGVAYQEFTNLRTAVPVAVAAGEPIASDGASATYWADLLRVTTAEPVLHYDHPSWGQYPAVTTHRWFAGRITWVGTLPDPVLARDLARWTAAAAGITPLWTELPTSVRIDSASLPGGRKLWFVGNWSGQPVSVRLPFTAQRARTGDTYPEGHQLQLAAWDTTALLTA</sequence>
<reference evidence="10" key="2">
    <citation type="submission" date="2020-09" db="EMBL/GenBank/DDBJ databases">
        <authorList>
            <person name="Sun Q."/>
            <person name="Ohkuma M."/>
        </authorList>
    </citation>
    <scope>NUCLEOTIDE SEQUENCE</scope>
    <source>
        <strain evidence="10">JCM 19831</strain>
    </source>
</reference>
<dbReference type="GO" id="GO:0009341">
    <property type="term" value="C:beta-galactosidase complex"/>
    <property type="evidence" value="ECO:0007669"/>
    <property type="project" value="InterPro"/>
</dbReference>
<dbReference type="AlphaFoldDB" id="A0A917U236"/>
<keyword evidence="4" id="KW-0479">Metal-binding</keyword>
<dbReference type="Gene3D" id="3.20.20.80">
    <property type="entry name" value="Glycosidases"/>
    <property type="match status" value="1"/>
</dbReference>
<dbReference type="InterPro" id="IPR013738">
    <property type="entry name" value="Beta_galactosidase_Trimer"/>
</dbReference>
<dbReference type="InterPro" id="IPR003476">
    <property type="entry name" value="Glyco_hydro_42"/>
</dbReference>
<evidence type="ECO:0000256" key="1">
    <source>
        <dbReference type="ARBA" id="ARBA00001412"/>
    </source>
</evidence>
<dbReference type="GO" id="GO:0005975">
    <property type="term" value="P:carbohydrate metabolic process"/>
    <property type="evidence" value="ECO:0007669"/>
    <property type="project" value="InterPro"/>
</dbReference>
<dbReference type="Pfam" id="PF08532">
    <property type="entry name" value="Glyco_hydro_42M"/>
    <property type="match status" value="1"/>
</dbReference>
<evidence type="ECO:0000313" key="10">
    <source>
        <dbReference type="EMBL" id="GGM52013.1"/>
    </source>
</evidence>
<evidence type="ECO:0000256" key="4">
    <source>
        <dbReference type="ARBA" id="ARBA00022723"/>
    </source>
</evidence>